<organism evidence="1 2">
    <name type="scientific">Laribacter hongkongensis</name>
    <dbReference type="NCBI Taxonomy" id="168471"/>
    <lineage>
        <taxon>Bacteria</taxon>
        <taxon>Pseudomonadati</taxon>
        <taxon>Pseudomonadota</taxon>
        <taxon>Betaproteobacteria</taxon>
        <taxon>Neisseriales</taxon>
        <taxon>Aquaspirillaceae</taxon>
        <taxon>Laribacter</taxon>
    </lineage>
</organism>
<sequence>MAACKIFSVQEDDAGHANGVRIRAILDMKCVRSDKEYRHSETN</sequence>
<dbReference type="AlphaFoldDB" id="A0A248LJQ1"/>
<name>A0A248LJQ1_9NEIS</name>
<dbReference type="Proteomes" id="UP000197424">
    <property type="component" value="Chromosome"/>
</dbReference>
<evidence type="ECO:0000313" key="2">
    <source>
        <dbReference type="Proteomes" id="UP000197424"/>
    </source>
</evidence>
<dbReference type="EMBL" id="CP022115">
    <property type="protein sequence ID" value="ASJ24684.1"/>
    <property type="molecule type" value="Genomic_DNA"/>
</dbReference>
<evidence type="ECO:0000313" key="1">
    <source>
        <dbReference type="EMBL" id="ASJ24684.1"/>
    </source>
</evidence>
<reference evidence="2" key="1">
    <citation type="submission" date="2017-06" db="EMBL/GenBank/DDBJ databases">
        <title>Whole genome sequence of Laribacter hongkongensis LHGZ1.</title>
        <authorList>
            <person name="Chen D."/>
            <person name="Wu H."/>
            <person name="Chen J."/>
        </authorList>
    </citation>
    <scope>NUCLEOTIDE SEQUENCE [LARGE SCALE GENOMIC DNA]</scope>
    <source>
        <strain evidence="2">LHGZ1</strain>
    </source>
</reference>
<gene>
    <name evidence="1" type="ORF">LHGZ1_1853</name>
</gene>
<accession>A0A248LJQ1</accession>
<protein>
    <submittedName>
        <fullName evidence="1">Uncharacterized protein</fullName>
    </submittedName>
</protein>
<proteinExistence type="predicted"/>